<gene>
    <name evidence="5" type="primary">AVEN_39017_1</name>
    <name evidence="5" type="ORF">TNCT_317661</name>
</gene>
<keyword evidence="6" id="KW-1185">Reference proteome</keyword>
<dbReference type="Proteomes" id="UP000887116">
    <property type="component" value="Unassembled WGS sequence"/>
</dbReference>
<keyword evidence="3" id="KW-0732">Signal</keyword>
<dbReference type="GO" id="GO:0030414">
    <property type="term" value="F:peptidase inhibitor activity"/>
    <property type="evidence" value="ECO:0007669"/>
    <property type="project" value="UniProtKB-KW"/>
</dbReference>
<evidence type="ECO:0000256" key="2">
    <source>
        <dbReference type="ARBA" id="ARBA00023157"/>
    </source>
</evidence>
<dbReference type="PANTHER" id="PTHR23259">
    <property type="entry name" value="RIDDLE"/>
    <property type="match status" value="1"/>
</dbReference>
<feature type="domain" description="TIL" evidence="4">
    <location>
        <begin position="209"/>
        <end position="265"/>
    </location>
</feature>
<dbReference type="SUPFAM" id="SSF57567">
    <property type="entry name" value="Serine protease inhibitors"/>
    <property type="match status" value="5"/>
</dbReference>
<feature type="domain" description="TIL" evidence="4">
    <location>
        <begin position="272"/>
        <end position="329"/>
    </location>
</feature>
<feature type="chain" id="PRO_5036455420" description="TIL domain-containing protein" evidence="3">
    <location>
        <begin position="22"/>
        <end position="450"/>
    </location>
</feature>
<sequence>MAAVNSLLYILLTLPPTPNESVTTEINQYGWKNEDTTIISQSYPDPITERPEISAAQPRIKCKSNETYSRCDYLCQKNCDNYDKPFPCPKVCVWGCVCKQGFVRGPNKNCIKIEDCVPKSEQKEIKRRIDSPVDRKKCPTNEIWDNCHAHCQKNCSHFNDDTPCTGKCTPGCVCNIGYVRGPNGKCILPYECRKKSESNQGPSSVYLDCNDKEYLDLCPSSCPINCNNFRGNRKKCFPFLCIPGCVCHDKYVRGPNGKCIESYECPKEKYFCPEGEEYSPCQSHCEGNCVNKGKDIKCILNRHICVSGCKCKKGLVRGPDGNCIYPNECPSNPKPENPVRNCPSNEEYKECSAGCQQNCTNVDSPIPCPNECLPGCVCKENFIRGMSGKCVEPTECPKTDAPGEIYESSEIQAEVSTLRSDVSEKIDENPVKEGKELCLIILQTRICSGL</sequence>
<evidence type="ECO:0000259" key="4">
    <source>
        <dbReference type="Pfam" id="PF01826"/>
    </source>
</evidence>
<evidence type="ECO:0000256" key="3">
    <source>
        <dbReference type="SAM" id="SignalP"/>
    </source>
</evidence>
<dbReference type="PANTHER" id="PTHR23259:SF70">
    <property type="entry name" value="ACCESSORY GLAND PROTEIN ACP62F-RELATED"/>
    <property type="match status" value="1"/>
</dbReference>
<feature type="domain" description="TIL" evidence="4">
    <location>
        <begin position="62"/>
        <end position="116"/>
    </location>
</feature>
<feature type="signal peptide" evidence="3">
    <location>
        <begin position="1"/>
        <end position="21"/>
    </location>
</feature>
<evidence type="ECO:0000313" key="5">
    <source>
        <dbReference type="EMBL" id="GFR27822.1"/>
    </source>
</evidence>
<dbReference type="OrthoDB" id="6425171at2759"/>
<feature type="domain" description="TIL" evidence="4">
    <location>
        <begin position="342"/>
        <end position="396"/>
    </location>
</feature>
<dbReference type="InterPro" id="IPR002919">
    <property type="entry name" value="TIL_dom"/>
</dbReference>
<feature type="domain" description="TIL" evidence="4">
    <location>
        <begin position="138"/>
        <end position="192"/>
    </location>
</feature>
<dbReference type="InterPro" id="IPR051368">
    <property type="entry name" value="SerProtInhib-TIL_Domain"/>
</dbReference>
<comment type="caution">
    <text evidence="5">The sequence shown here is derived from an EMBL/GenBank/DDBJ whole genome shotgun (WGS) entry which is preliminary data.</text>
</comment>
<dbReference type="InterPro" id="IPR036084">
    <property type="entry name" value="Ser_inhib-like_sf"/>
</dbReference>
<protein>
    <recommendedName>
        <fullName evidence="4">TIL domain-containing protein</fullName>
    </recommendedName>
</protein>
<reference evidence="5" key="1">
    <citation type="submission" date="2020-07" db="EMBL/GenBank/DDBJ databases">
        <title>Multicomponent nature underlies the extraordinary mechanical properties of spider dragline silk.</title>
        <authorList>
            <person name="Kono N."/>
            <person name="Nakamura H."/>
            <person name="Mori M."/>
            <person name="Yoshida Y."/>
            <person name="Ohtoshi R."/>
            <person name="Malay A.D."/>
            <person name="Moran D.A.P."/>
            <person name="Tomita M."/>
            <person name="Numata K."/>
            <person name="Arakawa K."/>
        </authorList>
    </citation>
    <scope>NUCLEOTIDE SEQUENCE</scope>
</reference>
<dbReference type="Gene3D" id="2.10.25.10">
    <property type="entry name" value="Laminin"/>
    <property type="match status" value="5"/>
</dbReference>
<keyword evidence="2" id="KW-1015">Disulfide bond</keyword>
<name>A0A8X6M0U1_TRICU</name>
<proteinExistence type="predicted"/>
<dbReference type="AlphaFoldDB" id="A0A8X6M0U1"/>
<organism evidence="5 6">
    <name type="scientific">Trichonephila clavata</name>
    <name type="common">Joro spider</name>
    <name type="synonym">Nephila clavata</name>
    <dbReference type="NCBI Taxonomy" id="2740835"/>
    <lineage>
        <taxon>Eukaryota</taxon>
        <taxon>Metazoa</taxon>
        <taxon>Ecdysozoa</taxon>
        <taxon>Arthropoda</taxon>
        <taxon>Chelicerata</taxon>
        <taxon>Arachnida</taxon>
        <taxon>Araneae</taxon>
        <taxon>Araneomorphae</taxon>
        <taxon>Entelegynae</taxon>
        <taxon>Araneoidea</taxon>
        <taxon>Nephilidae</taxon>
        <taxon>Trichonephila</taxon>
    </lineage>
</organism>
<dbReference type="Pfam" id="PF01826">
    <property type="entry name" value="TIL"/>
    <property type="match status" value="5"/>
</dbReference>
<dbReference type="EMBL" id="BMAO01019020">
    <property type="protein sequence ID" value="GFR27822.1"/>
    <property type="molecule type" value="Genomic_DNA"/>
</dbReference>
<evidence type="ECO:0000313" key="6">
    <source>
        <dbReference type="Proteomes" id="UP000887116"/>
    </source>
</evidence>
<accession>A0A8X6M0U1</accession>
<evidence type="ECO:0000256" key="1">
    <source>
        <dbReference type="ARBA" id="ARBA00022690"/>
    </source>
</evidence>
<keyword evidence="1" id="KW-0646">Protease inhibitor</keyword>
<dbReference type="CDD" id="cd19941">
    <property type="entry name" value="TIL"/>
    <property type="match status" value="5"/>
</dbReference>